<protein>
    <submittedName>
        <fullName evidence="1">Uncharacterized protein</fullName>
    </submittedName>
</protein>
<dbReference type="EMBL" id="JAGTPW010000055">
    <property type="protein sequence ID" value="MBR8645892.1"/>
    <property type="molecule type" value="Genomic_DNA"/>
</dbReference>
<proteinExistence type="predicted"/>
<reference evidence="1" key="1">
    <citation type="submission" date="2021-04" db="EMBL/GenBank/DDBJ databases">
        <title>Whole genome sequencing of Enterococci isolates from hospitalized patients.</title>
        <authorList>
            <person name="Ogoti B.M."/>
            <person name="Onyambu F.G."/>
        </authorList>
    </citation>
    <scope>NUCLEOTIDE SEQUENCE</scope>
    <source>
        <strain evidence="1">242</strain>
    </source>
</reference>
<gene>
    <name evidence="1" type="ORF">KEH51_23650</name>
</gene>
<dbReference type="AlphaFoldDB" id="A0A941FSL1"/>
<evidence type="ECO:0000313" key="1">
    <source>
        <dbReference type="EMBL" id="MBR8645892.1"/>
    </source>
</evidence>
<dbReference type="Proteomes" id="UP000680045">
    <property type="component" value="Unassembled WGS sequence"/>
</dbReference>
<organism evidence="1 2">
    <name type="scientific">Peribacillus frigoritolerans</name>
    <dbReference type="NCBI Taxonomy" id="450367"/>
    <lineage>
        <taxon>Bacteria</taxon>
        <taxon>Bacillati</taxon>
        <taxon>Bacillota</taxon>
        <taxon>Bacilli</taxon>
        <taxon>Bacillales</taxon>
        <taxon>Bacillaceae</taxon>
        <taxon>Peribacillus</taxon>
    </lineage>
</organism>
<evidence type="ECO:0000313" key="2">
    <source>
        <dbReference type="Proteomes" id="UP000680045"/>
    </source>
</evidence>
<sequence>MILYSISLDDSISWNDELFMELTNLVVLVIISSKDFTKTLISSFPLTLMLLISLLAVNKSPFEISYAAKLTLRSRVNF</sequence>
<accession>A0A941FSL1</accession>
<comment type="caution">
    <text evidence="1">The sequence shown here is derived from an EMBL/GenBank/DDBJ whole genome shotgun (WGS) entry which is preliminary data.</text>
</comment>
<name>A0A941FSL1_9BACI</name>